<dbReference type="AlphaFoldDB" id="A0A832LY65"/>
<gene>
    <name evidence="1" type="ORF">ENT73_07870</name>
</gene>
<dbReference type="PANTHER" id="PTHR37166">
    <property type="entry name" value="PROTEIN FLAG"/>
    <property type="match status" value="1"/>
</dbReference>
<protein>
    <submittedName>
        <fullName evidence="1">Flagellar protein FlaG</fullName>
    </submittedName>
</protein>
<name>A0A832LY65_9BACT</name>
<accession>A0A832LY65</accession>
<dbReference type="InterPro" id="IPR035924">
    <property type="entry name" value="FlaG-like_sf"/>
</dbReference>
<keyword evidence="1" id="KW-0282">Flagellum</keyword>
<dbReference type="InterPro" id="IPR005186">
    <property type="entry name" value="FlaG"/>
</dbReference>
<proteinExistence type="predicted"/>
<dbReference type="PANTHER" id="PTHR37166:SF1">
    <property type="entry name" value="PROTEIN FLAG"/>
    <property type="match status" value="1"/>
</dbReference>
<keyword evidence="1" id="KW-0969">Cilium</keyword>
<dbReference type="Pfam" id="PF03646">
    <property type="entry name" value="FlaG"/>
    <property type="match status" value="1"/>
</dbReference>
<keyword evidence="1" id="KW-0966">Cell projection</keyword>
<organism evidence="1">
    <name type="scientific">Caldimicrobium thiodismutans</name>
    <dbReference type="NCBI Taxonomy" id="1653476"/>
    <lineage>
        <taxon>Bacteria</taxon>
        <taxon>Pseudomonadati</taxon>
        <taxon>Thermodesulfobacteriota</taxon>
        <taxon>Thermodesulfobacteria</taxon>
        <taxon>Thermodesulfobacteriales</taxon>
        <taxon>Thermodesulfobacteriaceae</taxon>
        <taxon>Caldimicrobium</taxon>
    </lineage>
</organism>
<sequence>MKGGQREKDPFCTLVKCVVLTDNYRTPSTQLFKFFHQVSDNNYCKALLLEGIMKVELYRNLIIDNVNLNKEIPFYSSKVEKATETSEKTSPPKREEKLKELAKELKEFLKSFNLEAKLVYNRDFQTLVVQVFRIDTGELIKQIPPEELLEVSKRIQELVGILLRDKA</sequence>
<dbReference type="Gene3D" id="3.30.160.170">
    <property type="entry name" value="FlaG-like"/>
    <property type="match status" value="1"/>
</dbReference>
<dbReference type="EMBL" id="DSZU01000144">
    <property type="protein sequence ID" value="HGV55975.1"/>
    <property type="molecule type" value="Genomic_DNA"/>
</dbReference>
<evidence type="ECO:0000313" key="1">
    <source>
        <dbReference type="EMBL" id="HGV55975.1"/>
    </source>
</evidence>
<comment type="caution">
    <text evidence="1">The sequence shown here is derived from an EMBL/GenBank/DDBJ whole genome shotgun (WGS) entry which is preliminary data.</text>
</comment>
<dbReference type="SUPFAM" id="SSF160214">
    <property type="entry name" value="FlaG-like"/>
    <property type="match status" value="1"/>
</dbReference>
<reference evidence="1" key="1">
    <citation type="journal article" date="2020" name="mSystems">
        <title>Genome- and Community-Level Interaction Insights into Carbon Utilization and Element Cycling Functions of Hydrothermarchaeota in Hydrothermal Sediment.</title>
        <authorList>
            <person name="Zhou Z."/>
            <person name="Liu Y."/>
            <person name="Xu W."/>
            <person name="Pan J."/>
            <person name="Luo Z.H."/>
            <person name="Li M."/>
        </authorList>
    </citation>
    <scope>NUCLEOTIDE SEQUENCE [LARGE SCALE GENOMIC DNA]</scope>
    <source>
        <strain evidence="1">SpSt-605</strain>
    </source>
</reference>